<dbReference type="GeneID" id="134286584"/>
<dbReference type="PANTHER" id="PTHR11439">
    <property type="entry name" value="GAG-POL-RELATED RETROTRANSPOSON"/>
    <property type="match status" value="1"/>
</dbReference>
<name>A0ABM1ZB13_AEDAL</name>
<reference evidence="2" key="1">
    <citation type="journal article" date="2015" name="Proc. Natl. Acad. Sci. U.S.A.">
        <title>Genome sequence of the Asian Tiger mosquito, Aedes albopictus, reveals insights into its biology, genetics, and evolution.</title>
        <authorList>
            <person name="Chen X.G."/>
            <person name="Jiang X."/>
            <person name="Gu J."/>
            <person name="Xu M."/>
            <person name="Wu Y."/>
            <person name="Deng Y."/>
            <person name="Zhang C."/>
            <person name="Bonizzoni M."/>
            <person name="Dermauw W."/>
            <person name="Vontas J."/>
            <person name="Armbruster P."/>
            <person name="Huang X."/>
            <person name="Yang Y."/>
            <person name="Zhang H."/>
            <person name="He W."/>
            <person name="Peng H."/>
            <person name="Liu Y."/>
            <person name="Wu K."/>
            <person name="Chen J."/>
            <person name="Lirakis M."/>
            <person name="Topalis P."/>
            <person name="Van Leeuwen T."/>
            <person name="Hall A.B."/>
            <person name="Jiang X."/>
            <person name="Thorpe C."/>
            <person name="Mueller R.L."/>
            <person name="Sun C."/>
            <person name="Waterhouse R.M."/>
            <person name="Yan G."/>
            <person name="Tu Z.J."/>
            <person name="Fang X."/>
            <person name="James A.A."/>
        </authorList>
    </citation>
    <scope>NUCLEOTIDE SEQUENCE [LARGE SCALE GENOMIC DNA]</scope>
    <source>
        <strain evidence="2">Foshan</strain>
    </source>
</reference>
<evidence type="ECO:0000313" key="2">
    <source>
        <dbReference type="Proteomes" id="UP000069940"/>
    </source>
</evidence>
<keyword evidence="2" id="KW-1185">Reference proteome</keyword>
<evidence type="ECO:0008006" key="3">
    <source>
        <dbReference type="Google" id="ProtNLM"/>
    </source>
</evidence>
<protein>
    <recommendedName>
        <fullName evidence="3">Secreted protein</fullName>
    </recommendedName>
</protein>
<dbReference type="CDD" id="cd09272">
    <property type="entry name" value="RNase_HI_RT_Ty1"/>
    <property type="match status" value="1"/>
</dbReference>
<organism evidence="1 2">
    <name type="scientific">Aedes albopictus</name>
    <name type="common">Asian tiger mosquito</name>
    <name type="synonym">Stegomyia albopicta</name>
    <dbReference type="NCBI Taxonomy" id="7160"/>
    <lineage>
        <taxon>Eukaryota</taxon>
        <taxon>Metazoa</taxon>
        <taxon>Ecdysozoa</taxon>
        <taxon>Arthropoda</taxon>
        <taxon>Hexapoda</taxon>
        <taxon>Insecta</taxon>
        <taxon>Pterygota</taxon>
        <taxon>Neoptera</taxon>
        <taxon>Endopterygota</taxon>
        <taxon>Diptera</taxon>
        <taxon>Nematocera</taxon>
        <taxon>Culicoidea</taxon>
        <taxon>Culicidae</taxon>
        <taxon>Culicinae</taxon>
        <taxon>Aedini</taxon>
        <taxon>Aedes</taxon>
        <taxon>Stegomyia</taxon>
    </lineage>
</organism>
<reference evidence="1" key="2">
    <citation type="submission" date="2025-05" db="UniProtKB">
        <authorList>
            <consortium name="EnsemblMetazoa"/>
        </authorList>
    </citation>
    <scope>IDENTIFICATION</scope>
    <source>
        <strain evidence="1">Foshan</strain>
    </source>
</reference>
<proteinExistence type="predicted"/>
<sequence>MYIAVCARPAIMNSAAILGRKFSAPSESDWTAAKRVIRYLKGTRDWKLNLGGNSEELVAFSDSDWAGDTGTRKSTTSFVLFYSGGAVSWASRRQDCVTLSTLEAEYVALTETCQEVVWMRRLLGDLGEEQTTATVVNEDPTRCS</sequence>
<dbReference type="Proteomes" id="UP000069940">
    <property type="component" value="Unassembled WGS sequence"/>
</dbReference>
<dbReference type="EnsemblMetazoa" id="AALFPA23_016773.R24477">
    <property type="protein sequence ID" value="AALFPA23_016773.P24477"/>
    <property type="gene ID" value="AALFPA23_016773"/>
</dbReference>
<accession>A0ABM1ZB13</accession>
<dbReference type="RefSeq" id="XP_062704203.1">
    <property type="nucleotide sequence ID" value="XM_062848219.1"/>
</dbReference>
<dbReference type="PANTHER" id="PTHR11439:SF467">
    <property type="entry name" value="INTEGRASE CATALYTIC DOMAIN-CONTAINING PROTEIN"/>
    <property type="match status" value="1"/>
</dbReference>
<evidence type="ECO:0000313" key="1">
    <source>
        <dbReference type="EnsemblMetazoa" id="AALFPA23_016773.P24477"/>
    </source>
</evidence>